<comment type="caution">
    <text evidence="2">The sequence shown here is derived from an EMBL/GenBank/DDBJ whole genome shotgun (WGS) entry which is preliminary data.</text>
</comment>
<evidence type="ECO:0000256" key="1">
    <source>
        <dbReference type="SAM" id="MobiDB-lite"/>
    </source>
</evidence>
<feature type="compositionally biased region" description="Acidic residues" evidence="1">
    <location>
        <begin position="1"/>
        <end position="20"/>
    </location>
</feature>
<organism evidence="2 3">
    <name type="scientific">Nocardioides islandensis</name>
    <dbReference type="NCBI Taxonomy" id="433663"/>
    <lineage>
        <taxon>Bacteria</taxon>
        <taxon>Bacillati</taxon>
        <taxon>Actinomycetota</taxon>
        <taxon>Actinomycetes</taxon>
        <taxon>Propionibacteriales</taxon>
        <taxon>Nocardioidaceae</taxon>
        <taxon>Nocardioides</taxon>
    </lineage>
</organism>
<name>A0A930VHP4_9ACTN</name>
<dbReference type="AlphaFoldDB" id="A0A930VHP4"/>
<sequence>MTEAPDEYTDVPADNDDADAADQGVEGLSEQGDDELTTGDPRVDEVLASMDALHHLPVSEHAGVFESAHEELRAALEPDGQPDRQSA</sequence>
<gene>
    <name evidence="2" type="ORF">ISU07_18200</name>
</gene>
<feature type="region of interest" description="Disordered" evidence="1">
    <location>
        <begin position="1"/>
        <end position="40"/>
    </location>
</feature>
<reference evidence="2" key="1">
    <citation type="submission" date="2020-11" db="EMBL/GenBank/DDBJ databases">
        <title>Nocardioides sp. nov., isolated from Soil of Cynanchum wilfordii Hemsley rhizosphere.</title>
        <authorList>
            <person name="Lee J.-S."/>
            <person name="Suh M.K."/>
            <person name="Kim J.-S."/>
        </authorList>
    </citation>
    <scope>NUCLEOTIDE SEQUENCE</scope>
    <source>
        <strain evidence="2">KCTC 19275</strain>
    </source>
</reference>
<dbReference type="Proteomes" id="UP000640489">
    <property type="component" value="Unassembled WGS sequence"/>
</dbReference>
<evidence type="ECO:0000313" key="2">
    <source>
        <dbReference type="EMBL" id="MBF4765068.1"/>
    </source>
</evidence>
<keyword evidence="3" id="KW-1185">Reference proteome</keyword>
<protein>
    <submittedName>
        <fullName evidence="2">Uncharacterized protein</fullName>
    </submittedName>
</protein>
<dbReference type="EMBL" id="JADKPN010000013">
    <property type="protein sequence ID" value="MBF4765068.1"/>
    <property type="molecule type" value="Genomic_DNA"/>
</dbReference>
<evidence type="ECO:0000313" key="3">
    <source>
        <dbReference type="Proteomes" id="UP000640489"/>
    </source>
</evidence>
<accession>A0A930VHP4</accession>
<proteinExistence type="predicted"/>
<dbReference type="RefSeq" id="WP_194708394.1">
    <property type="nucleotide sequence ID" value="NZ_JADKPN010000013.1"/>
</dbReference>